<dbReference type="EMBL" id="JAFBEH010000004">
    <property type="protein sequence ID" value="MBM7642033.1"/>
    <property type="molecule type" value="Genomic_DNA"/>
</dbReference>
<gene>
    <name evidence="1" type="ORF">JOC28_000325</name>
</gene>
<dbReference type="Proteomes" id="UP000697472">
    <property type="component" value="Unassembled WGS sequence"/>
</dbReference>
<evidence type="ECO:0000313" key="1">
    <source>
        <dbReference type="EMBL" id="MBM7642033.1"/>
    </source>
</evidence>
<organism evidence="1 2">
    <name type="scientific">Streptococcus loxodontisalivarius</name>
    <dbReference type="NCBI Taxonomy" id="1349415"/>
    <lineage>
        <taxon>Bacteria</taxon>
        <taxon>Bacillati</taxon>
        <taxon>Bacillota</taxon>
        <taxon>Bacilli</taxon>
        <taxon>Lactobacillales</taxon>
        <taxon>Streptococcaceae</taxon>
        <taxon>Streptococcus</taxon>
    </lineage>
</organism>
<dbReference type="RefSeq" id="WP_205008899.1">
    <property type="nucleotide sequence ID" value="NZ_JAFBEH010000004.1"/>
</dbReference>
<name>A0ABS2PPR5_9STRE</name>
<comment type="caution">
    <text evidence="1">The sequence shown here is derived from an EMBL/GenBank/DDBJ whole genome shotgun (WGS) entry which is preliminary data.</text>
</comment>
<evidence type="ECO:0000313" key="2">
    <source>
        <dbReference type="Proteomes" id="UP000697472"/>
    </source>
</evidence>
<sequence length="148" mass="17015">MTPLNCKSILDCDELETRIHQAEMEKISLTLLDLPNYDCDITVTFEDDYHKKVNFPLFYESNLHRALDFVENQDIKNGVDAFVTTDKELAFLAYGQHYTVNGEDDILKSLITIKSWNESHLPIDMARVFGVSKETEKEKGVEHVTDLS</sequence>
<accession>A0ABS2PPR5</accession>
<proteinExistence type="predicted"/>
<keyword evidence="2" id="KW-1185">Reference proteome</keyword>
<reference evidence="1 2" key="1">
    <citation type="submission" date="2021-01" db="EMBL/GenBank/DDBJ databases">
        <title>Genomic Encyclopedia of Type Strains, Phase IV (KMG-IV): sequencing the most valuable type-strain genomes for metagenomic binning, comparative biology and taxonomic classification.</title>
        <authorList>
            <person name="Goeker M."/>
        </authorList>
    </citation>
    <scope>NUCLEOTIDE SEQUENCE [LARGE SCALE GENOMIC DNA]</scope>
    <source>
        <strain evidence="1 2">DSM 27382</strain>
    </source>
</reference>
<protein>
    <submittedName>
        <fullName evidence="1">Uncharacterized protein</fullName>
    </submittedName>
</protein>